<feature type="compositionally biased region" description="Basic and acidic residues" evidence="1">
    <location>
        <begin position="63"/>
        <end position="77"/>
    </location>
</feature>
<proteinExistence type="predicted"/>
<dbReference type="AlphaFoldDB" id="A0A368PZ36"/>
<reference evidence="2" key="2">
    <citation type="submission" date="2015-07" db="EMBL/GenBank/DDBJ databases">
        <authorList>
            <person name="Noorani M."/>
        </authorList>
    </citation>
    <scope>NUCLEOTIDE SEQUENCE</scope>
    <source>
        <strain evidence="2">Yugu1</strain>
    </source>
</reference>
<evidence type="ECO:0000256" key="1">
    <source>
        <dbReference type="SAM" id="MobiDB-lite"/>
    </source>
</evidence>
<name>A0A368PZ36_SETIT</name>
<sequence length="138" mass="15258">MGVNDIPNTKVHRALAQVREGRLLAAHGHRDGRGERGDARLGGPARRQASAPPGHPRRLLPAAHERRAGQIERPANREEDDEPTSASQSTLISRAFLRIRLISILPRPILPQLLLRQPPKKGSALLPFLNWSPEPPGW</sequence>
<gene>
    <name evidence="2" type="ORF">SETIT_2G157100v2</name>
</gene>
<reference evidence="2" key="1">
    <citation type="journal article" date="2012" name="Nat. Biotechnol.">
        <title>Reference genome sequence of the model plant Setaria.</title>
        <authorList>
            <person name="Bennetzen J.L."/>
            <person name="Schmutz J."/>
            <person name="Wang H."/>
            <person name="Percifield R."/>
            <person name="Hawkins J."/>
            <person name="Pontaroli A.C."/>
            <person name="Estep M."/>
            <person name="Feng L."/>
            <person name="Vaughn J.N."/>
            <person name="Grimwood J."/>
            <person name="Jenkins J."/>
            <person name="Barry K."/>
            <person name="Lindquist E."/>
            <person name="Hellsten U."/>
            <person name="Deshpande S."/>
            <person name="Wang X."/>
            <person name="Wu X."/>
            <person name="Mitros T."/>
            <person name="Triplett J."/>
            <person name="Yang X."/>
            <person name="Ye C.Y."/>
            <person name="Mauro-Herrera M."/>
            <person name="Wang L."/>
            <person name="Li P."/>
            <person name="Sharma M."/>
            <person name="Sharma R."/>
            <person name="Ronald P.C."/>
            <person name="Panaud O."/>
            <person name="Kellogg E.A."/>
            <person name="Brutnell T.P."/>
            <person name="Doust A.N."/>
            <person name="Tuskan G.A."/>
            <person name="Rokhsar D."/>
            <person name="Devos K.M."/>
        </authorList>
    </citation>
    <scope>NUCLEOTIDE SEQUENCE [LARGE SCALE GENOMIC DNA]</scope>
    <source>
        <strain evidence="2">Yugu1</strain>
    </source>
</reference>
<dbReference type="EMBL" id="CM003529">
    <property type="protein sequence ID" value="RCV11047.1"/>
    <property type="molecule type" value="Genomic_DNA"/>
</dbReference>
<organism evidence="2">
    <name type="scientific">Setaria italica</name>
    <name type="common">Foxtail millet</name>
    <name type="synonym">Panicum italicum</name>
    <dbReference type="NCBI Taxonomy" id="4555"/>
    <lineage>
        <taxon>Eukaryota</taxon>
        <taxon>Viridiplantae</taxon>
        <taxon>Streptophyta</taxon>
        <taxon>Embryophyta</taxon>
        <taxon>Tracheophyta</taxon>
        <taxon>Spermatophyta</taxon>
        <taxon>Magnoliopsida</taxon>
        <taxon>Liliopsida</taxon>
        <taxon>Poales</taxon>
        <taxon>Poaceae</taxon>
        <taxon>PACMAD clade</taxon>
        <taxon>Panicoideae</taxon>
        <taxon>Panicodae</taxon>
        <taxon>Paniceae</taxon>
        <taxon>Cenchrinae</taxon>
        <taxon>Setaria</taxon>
    </lineage>
</organism>
<feature type="compositionally biased region" description="Basic and acidic residues" evidence="1">
    <location>
        <begin position="28"/>
        <end position="39"/>
    </location>
</feature>
<accession>A0A368PZ36</accession>
<feature type="region of interest" description="Disordered" evidence="1">
    <location>
        <begin position="23"/>
        <end position="89"/>
    </location>
</feature>
<evidence type="ECO:0000313" key="2">
    <source>
        <dbReference type="EMBL" id="RCV11047.1"/>
    </source>
</evidence>
<protein>
    <submittedName>
        <fullName evidence="2">Uncharacterized protein</fullName>
    </submittedName>
</protein>